<dbReference type="AlphaFoldDB" id="A0A396AL37"/>
<dbReference type="InterPro" id="IPR025316">
    <property type="entry name" value="DUF4221"/>
</dbReference>
<dbReference type="RefSeq" id="WP_117678557.1">
    <property type="nucleotide sequence ID" value="NZ_JACBPU010000049.1"/>
</dbReference>
<comment type="caution">
    <text evidence="1">The sequence shown here is derived from an EMBL/GenBank/DDBJ whole genome shotgun (WGS) entry which is preliminary data.</text>
</comment>
<name>A0A396AL37_PHOVU</name>
<dbReference type="Proteomes" id="UP000261278">
    <property type="component" value="Unassembled WGS sequence"/>
</dbReference>
<evidence type="ECO:0000313" key="1">
    <source>
        <dbReference type="EMBL" id="RGL81106.1"/>
    </source>
</evidence>
<sequence length="387" mass="45395">MKNTWNILFVLFLLFETACNSPSQSIKNTDLVAEDSICFPIDEHTYYASKSIFQFEENGHEYLSFLDAEYSQKINIYDIKNQKLIKTILLQKEGPNGMNVLSGCHPLNLNHFIITSWNGTFSLVNDKGEIEKKFDFWEKGVNFQEFDHISFSSYSYKPAIIKDSILYFSQSFLKHPRKKSDWNKIPMFAFANLNTGKTGWSELRYPLIFNKDEDFKNVKLYDPEICYTYTGKDVVISLGQYDSIMVSSDFKHKISYNAKSRYLAHAYPHLQDGQIDLFKNIQIQGKLPHYSHLMYDKYRKVFYRFALMPDDNIKPFSNNPHQSFSIIILNKDYEIIGETKFPGNTYAHHLCFVGKKGLYISENNENNPQFDENKLVFRCFTLQDRKK</sequence>
<gene>
    <name evidence="1" type="ORF">DXC44_20275</name>
</gene>
<dbReference type="Pfam" id="PF13970">
    <property type="entry name" value="DUF4221"/>
    <property type="match status" value="1"/>
</dbReference>
<protein>
    <submittedName>
        <fullName evidence="1">DUF4221 domain-containing protein</fullName>
    </submittedName>
</protein>
<proteinExistence type="predicted"/>
<evidence type="ECO:0000313" key="2">
    <source>
        <dbReference type="Proteomes" id="UP000261278"/>
    </source>
</evidence>
<accession>A0A396AL37</accession>
<organism evidence="1 2">
    <name type="scientific">Phocaeicola vulgatus</name>
    <name type="common">Bacteroides vulgatus</name>
    <dbReference type="NCBI Taxonomy" id="821"/>
    <lineage>
        <taxon>Bacteria</taxon>
        <taxon>Pseudomonadati</taxon>
        <taxon>Bacteroidota</taxon>
        <taxon>Bacteroidia</taxon>
        <taxon>Bacteroidales</taxon>
        <taxon>Bacteroidaceae</taxon>
        <taxon>Phocaeicola</taxon>
    </lineage>
</organism>
<dbReference type="EMBL" id="QSSN01000039">
    <property type="protein sequence ID" value="RGL81106.1"/>
    <property type="molecule type" value="Genomic_DNA"/>
</dbReference>
<reference evidence="1 2" key="1">
    <citation type="submission" date="2018-08" db="EMBL/GenBank/DDBJ databases">
        <title>A genome reference for cultivated species of the human gut microbiota.</title>
        <authorList>
            <person name="Zou Y."/>
            <person name="Xue W."/>
            <person name="Luo G."/>
        </authorList>
    </citation>
    <scope>NUCLEOTIDE SEQUENCE [LARGE SCALE GENOMIC DNA]</scope>
    <source>
        <strain evidence="1 2">TF05-18</strain>
    </source>
</reference>